<dbReference type="InterPro" id="IPR029060">
    <property type="entry name" value="PIN-like_dom_sf"/>
</dbReference>
<sequence>MTNIPGNKVILDSDALIALLNKKDKFHKTSIGVLKKIKSTDCLLAVSYYTVLEASTTLSRKLNKPYVAKKLLKNYKKYGEVYLSYDSLEGCVGYLFDPAKSKKHTPFDYHVLCLAKANNINSIFSFDSFYKKNGLELISNSLLQE</sequence>
<accession>A0A2H0RC85</accession>
<dbReference type="Gene3D" id="3.40.50.1010">
    <property type="entry name" value="5'-nuclease"/>
    <property type="match status" value="1"/>
</dbReference>
<gene>
    <name evidence="1" type="ORF">COV24_01625</name>
</gene>
<dbReference type="SUPFAM" id="SSF88723">
    <property type="entry name" value="PIN domain-like"/>
    <property type="match status" value="1"/>
</dbReference>
<dbReference type="AlphaFoldDB" id="A0A2H0RC85"/>
<dbReference type="EMBL" id="PCXU01000014">
    <property type="protein sequence ID" value="PIR43654.1"/>
    <property type="molecule type" value="Genomic_DNA"/>
</dbReference>
<evidence type="ECO:0008006" key="3">
    <source>
        <dbReference type="Google" id="ProtNLM"/>
    </source>
</evidence>
<dbReference type="Proteomes" id="UP000230214">
    <property type="component" value="Unassembled WGS sequence"/>
</dbReference>
<evidence type="ECO:0000313" key="1">
    <source>
        <dbReference type="EMBL" id="PIR43654.1"/>
    </source>
</evidence>
<organism evidence="1 2">
    <name type="scientific">candidate division WWE3 bacterium CG10_big_fil_rev_8_21_14_0_10_32_10</name>
    <dbReference type="NCBI Taxonomy" id="1975090"/>
    <lineage>
        <taxon>Bacteria</taxon>
        <taxon>Katanobacteria</taxon>
    </lineage>
</organism>
<protein>
    <recommendedName>
        <fullName evidence="3">PIN domain-containing protein</fullName>
    </recommendedName>
</protein>
<comment type="caution">
    <text evidence="1">The sequence shown here is derived from an EMBL/GenBank/DDBJ whole genome shotgun (WGS) entry which is preliminary data.</text>
</comment>
<reference evidence="1 2" key="1">
    <citation type="submission" date="2017-09" db="EMBL/GenBank/DDBJ databases">
        <title>Depth-based differentiation of microbial function through sediment-hosted aquifers and enrichment of novel symbionts in the deep terrestrial subsurface.</title>
        <authorList>
            <person name="Probst A.J."/>
            <person name="Ladd B."/>
            <person name="Jarett J.K."/>
            <person name="Geller-Mcgrath D.E."/>
            <person name="Sieber C.M."/>
            <person name="Emerson J.B."/>
            <person name="Anantharaman K."/>
            <person name="Thomas B.C."/>
            <person name="Malmstrom R."/>
            <person name="Stieglmeier M."/>
            <person name="Klingl A."/>
            <person name="Woyke T."/>
            <person name="Ryan C.M."/>
            <person name="Banfield J.F."/>
        </authorList>
    </citation>
    <scope>NUCLEOTIDE SEQUENCE [LARGE SCALE GENOMIC DNA]</scope>
    <source>
        <strain evidence="1">CG10_big_fil_rev_8_21_14_0_10_32_10</strain>
    </source>
</reference>
<name>A0A2H0RC85_UNCKA</name>
<evidence type="ECO:0000313" key="2">
    <source>
        <dbReference type="Proteomes" id="UP000230214"/>
    </source>
</evidence>
<proteinExistence type="predicted"/>